<feature type="compositionally biased region" description="Basic and acidic residues" evidence="1">
    <location>
        <begin position="122"/>
        <end position="133"/>
    </location>
</feature>
<organism evidence="2 3">
    <name type="scientific">Cytospora chrysosperma</name>
    <name type="common">Cytospora canker fungus</name>
    <name type="synonym">Sphaeria chrysosperma</name>
    <dbReference type="NCBI Taxonomy" id="252740"/>
    <lineage>
        <taxon>Eukaryota</taxon>
        <taxon>Fungi</taxon>
        <taxon>Dikarya</taxon>
        <taxon>Ascomycota</taxon>
        <taxon>Pezizomycotina</taxon>
        <taxon>Sordariomycetes</taxon>
        <taxon>Sordariomycetidae</taxon>
        <taxon>Diaporthales</taxon>
        <taxon>Cytosporaceae</taxon>
        <taxon>Cytospora</taxon>
    </lineage>
</organism>
<protein>
    <submittedName>
        <fullName evidence="2">Uncharacterized protein</fullName>
    </submittedName>
</protein>
<comment type="caution">
    <text evidence="2">The sequence shown here is derived from an EMBL/GenBank/DDBJ whole genome shotgun (WGS) entry which is preliminary data.</text>
</comment>
<feature type="region of interest" description="Disordered" evidence="1">
    <location>
        <begin position="32"/>
        <end position="153"/>
    </location>
</feature>
<keyword evidence="3" id="KW-1185">Reference proteome</keyword>
<feature type="compositionally biased region" description="Low complexity" evidence="1">
    <location>
        <begin position="68"/>
        <end position="97"/>
    </location>
</feature>
<name>A0A423W9Z3_CYTCH</name>
<dbReference type="OrthoDB" id="10682470at2759"/>
<dbReference type="Proteomes" id="UP000284375">
    <property type="component" value="Unassembled WGS sequence"/>
</dbReference>
<proteinExistence type="predicted"/>
<evidence type="ECO:0000313" key="3">
    <source>
        <dbReference type="Proteomes" id="UP000284375"/>
    </source>
</evidence>
<sequence length="602" mass="63487">MPLLAPQPALRPSRIRLPFHLLPVPRRLTLTTTTATRLSSPSIKFDQTKESNNPDGKPIPDDFHKNAGGSSSSRSSASSSGDGSGDAQPQSGKSTGVLGEGGGSDGGGRQAGGGKTVVGRVHKADKDAVDAAKQHSVRRPIPSEGNTSEGRPTYKALTLSKNGLLANLPSALTSSLSLSTISSLVMLPPPPPLTCSFHLTSTSLRSALPSSTSCLLYPPAAPAPSSCLVVKSSSSSAFLLAMRTTLSGKRTSSATWMPKLWSHTPGSTLYSSVTSLFASLSLPSPPAPPMCAVTCMLRTCGYCSASAVSSWKCVAKRAEQPISRTMCSEMAQASPKPSYVDVPRPSSSMMMSDSAVADLRMLAVSSISAMKVDTPLSCESLAPTRARTESKMVSSADPHGTKQPTCAISAITPICRMYVDFPPMLGPVMIRNEDWSLLSSTSFVMNCTSSCISMHGWRASFSTVCPWPRGCIVGRTTVRKGHNDVEVGEDASQFLQERAVGRRDRDDLVGQAALGALVIVRELLELATDAEQGVCREVNPVLLGRTLLVLLLIANASCLGSCKAHAPAMYFMVLEEDLLVLLLAKIAGGIHELPVHVQPKTV</sequence>
<dbReference type="EMBL" id="LJZO01000009">
    <property type="protein sequence ID" value="ROW00192.1"/>
    <property type="molecule type" value="Genomic_DNA"/>
</dbReference>
<gene>
    <name evidence="2" type="ORF">VSDG_03528</name>
</gene>
<feature type="compositionally biased region" description="Low complexity" evidence="1">
    <location>
        <begin position="32"/>
        <end position="42"/>
    </location>
</feature>
<evidence type="ECO:0000313" key="2">
    <source>
        <dbReference type="EMBL" id="ROW00192.1"/>
    </source>
</evidence>
<reference evidence="2 3" key="1">
    <citation type="submission" date="2015-09" db="EMBL/GenBank/DDBJ databases">
        <title>Host preference determinants of Valsa canker pathogens revealed by comparative genomics.</title>
        <authorList>
            <person name="Yin Z."/>
            <person name="Huang L."/>
        </authorList>
    </citation>
    <scope>NUCLEOTIDE SEQUENCE [LARGE SCALE GENOMIC DNA]</scope>
    <source>
        <strain evidence="2 3">YSFL</strain>
    </source>
</reference>
<evidence type="ECO:0000256" key="1">
    <source>
        <dbReference type="SAM" id="MobiDB-lite"/>
    </source>
</evidence>
<feature type="compositionally biased region" description="Gly residues" evidence="1">
    <location>
        <begin position="98"/>
        <end position="116"/>
    </location>
</feature>
<dbReference type="AlphaFoldDB" id="A0A423W9Z3"/>
<accession>A0A423W9Z3</accession>